<reference evidence="2 3" key="1">
    <citation type="submission" date="2017-11" db="EMBL/GenBank/DDBJ databases">
        <title>Evolution of Phototrophy in the Chloroflexi Phylum Driven by Horizontal Gene Transfer.</title>
        <authorList>
            <person name="Ward L.M."/>
            <person name="Hemp J."/>
            <person name="Shih P.M."/>
            <person name="Mcglynn S.E."/>
            <person name="Fischer W."/>
        </authorList>
    </citation>
    <scope>NUCLEOTIDE SEQUENCE [LARGE SCALE GENOMIC DNA]</scope>
    <source>
        <strain evidence="2">CP1_1M</strain>
    </source>
</reference>
<accession>A0A2M8PTX7</accession>
<dbReference type="Gene3D" id="3.30.870.10">
    <property type="entry name" value="Endonuclease Chain A"/>
    <property type="match status" value="1"/>
</dbReference>
<name>A0A2M8PTX7_9CHLR</name>
<dbReference type="SMART" id="SM00155">
    <property type="entry name" value="PLDc"/>
    <property type="match status" value="1"/>
</dbReference>
<dbReference type="Pfam" id="PF13091">
    <property type="entry name" value="PLDc_2"/>
    <property type="match status" value="1"/>
</dbReference>
<organism evidence="2 3">
    <name type="scientific">Candidatus Thermofonsia Clade 1 bacterium</name>
    <dbReference type="NCBI Taxonomy" id="2364210"/>
    <lineage>
        <taxon>Bacteria</taxon>
        <taxon>Bacillati</taxon>
        <taxon>Chloroflexota</taxon>
        <taxon>Candidatus Thermofontia</taxon>
        <taxon>Candidatus Thermofonsia Clade 1</taxon>
    </lineage>
</organism>
<dbReference type="InterPro" id="IPR025202">
    <property type="entry name" value="PLD-like_dom"/>
</dbReference>
<dbReference type="SUPFAM" id="SSF56024">
    <property type="entry name" value="Phospholipase D/nuclease"/>
    <property type="match status" value="1"/>
</dbReference>
<feature type="non-terminal residue" evidence="2">
    <location>
        <position position="111"/>
    </location>
</feature>
<evidence type="ECO:0000313" key="2">
    <source>
        <dbReference type="EMBL" id="PJF41010.1"/>
    </source>
</evidence>
<evidence type="ECO:0000259" key="1">
    <source>
        <dbReference type="PROSITE" id="PS50035"/>
    </source>
</evidence>
<dbReference type="PROSITE" id="PS50035">
    <property type="entry name" value="PLD"/>
    <property type="match status" value="1"/>
</dbReference>
<dbReference type="AlphaFoldDB" id="A0A2M8PTX7"/>
<sequence>NLPFVDGGRSNGLMHEKLLIIDGTVLFVGSWNASWNDTFRNNNNLLRITNQRLIANYQRVFDNMYEGRLFGRRRPEGAQTSRLTIDGVAVENYFAPPDGVMARIIAEVRAA</sequence>
<dbReference type="EMBL" id="PGTL01000116">
    <property type="protein sequence ID" value="PJF41010.1"/>
    <property type="molecule type" value="Genomic_DNA"/>
</dbReference>
<dbReference type="InterPro" id="IPR001736">
    <property type="entry name" value="PLipase_D/transphosphatidylase"/>
</dbReference>
<dbReference type="GO" id="GO:0003824">
    <property type="term" value="F:catalytic activity"/>
    <property type="evidence" value="ECO:0007669"/>
    <property type="project" value="InterPro"/>
</dbReference>
<feature type="domain" description="PLD phosphodiesterase" evidence="1">
    <location>
        <begin position="10"/>
        <end position="37"/>
    </location>
</feature>
<dbReference type="Proteomes" id="UP000228947">
    <property type="component" value="Unassembled WGS sequence"/>
</dbReference>
<feature type="non-terminal residue" evidence="2">
    <location>
        <position position="1"/>
    </location>
</feature>
<dbReference type="GO" id="GO:0006793">
    <property type="term" value="P:phosphorus metabolic process"/>
    <property type="evidence" value="ECO:0007669"/>
    <property type="project" value="UniProtKB-ARBA"/>
</dbReference>
<comment type="caution">
    <text evidence="2">The sequence shown here is derived from an EMBL/GenBank/DDBJ whole genome shotgun (WGS) entry which is preliminary data.</text>
</comment>
<proteinExistence type="predicted"/>
<gene>
    <name evidence="2" type="ORF">CUN50_06260</name>
</gene>
<protein>
    <submittedName>
        <fullName evidence="2">Phospholipase</fullName>
    </submittedName>
</protein>
<evidence type="ECO:0000313" key="3">
    <source>
        <dbReference type="Proteomes" id="UP000228947"/>
    </source>
</evidence>